<dbReference type="NCBIfam" id="TIGR03373">
    <property type="entry name" value="VI_minor_4"/>
    <property type="match status" value="1"/>
</dbReference>
<dbReference type="PIRSF" id="PIRSF029287">
    <property type="entry name" value="UCP029287"/>
    <property type="match status" value="1"/>
</dbReference>
<reference evidence="1" key="1">
    <citation type="submission" date="2018-06" db="EMBL/GenBank/DDBJ databases">
        <authorList>
            <person name="Zhirakovskaya E."/>
        </authorList>
    </citation>
    <scope>NUCLEOTIDE SEQUENCE</scope>
</reference>
<evidence type="ECO:0008006" key="2">
    <source>
        <dbReference type="Google" id="ProtNLM"/>
    </source>
</evidence>
<dbReference type="InterPro" id="IPR017748">
    <property type="entry name" value="TagF"/>
</dbReference>
<protein>
    <recommendedName>
        <fullName evidence="2">Protein phosphatase ImpM</fullName>
    </recommendedName>
</protein>
<dbReference type="EMBL" id="UOFQ01000119">
    <property type="protein sequence ID" value="VAW89038.1"/>
    <property type="molecule type" value="Genomic_DNA"/>
</dbReference>
<dbReference type="AlphaFoldDB" id="A0A3B0Z6P8"/>
<sequence length="225" mass="25251">MHGDFIHRNLPTSFLTPWDEWLQLYIAGSREQIGDEWLNIYLTSPIWRFALSPGVIDQYHWGGIILPSVDQVGRYYPFSIAAQLSPGINPLEFMSSNTSWFECIEELALQTLDEQYQVDELIEKIDAIESGSQLSYQKSIQNIGTDSIQINMTTAEASSGTAYSCLLDSLLTTTHNSYSVWSTQGSELITPCLLATQGLPSIDKIPAMIDGQWADSGWAQPYRMI</sequence>
<dbReference type="InterPro" id="IPR038225">
    <property type="entry name" value="TagF_sf"/>
</dbReference>
<gene>
    <name evidence="1" type="ORF">MNBD_GAMMA17-1823</name>
</gene>
<dbReference type="Pfam" id="PF09867">
    <property type="entry name" value="TagF_N"/>
    <property type="match status" value="1"/>
</dbReference>
<evidence type="ECO:0000313" key="1">
    <source>
        <dbReference type="EMBL" id="VAW89038.1"/>
    </source>
</evidence>
<accession>A0A3B0Z6P8</accession>
<proteinExistence type="predicted"/>
<name>A0A3B0Z6P8_9ZZZZ</name>
<dbReference type="Gene3D" id="3.40.1730.10">
    <property type="entry name" value="pa0076 domain"/>
    <property type="match status" value="1"/>
</dbReference>
<organism evidence="1">
    <name type="scientific">hydrothermal vent metagenome</name>
    <dbReference type="NCBI Taxonomy" id="652676"/>
    <lineage>
        <taxon>unclassified sequences</taxon>
        <taxon>metagenomes</taxon>
        <taxon>ecological metagenomes</taxon>
    </lineage>
</organism>